<evidence type="ECO:0000259" key="8">
    <source>
        <dbReference type="PROSITE" id="PS50113"/>
    </source>
</evidence>
<dbReference type="STRING" id="273121.WS1328"/>
<dbReference type="GO" id="GO:0000155">
    <property type="term" value="F:phosphorelay sensor kinase activity"/>
    <property type="evidence" value="ECO:0007669"/>
    <property type="project" value="InterPro"/>
</dbReference>
<dbReference type="Gene3D" id="3.30.565.10">
    <property type="entry name" value="Histidine kinase-like ATPase, C-terminal domain"/>
    <property type="match status" value="1"/>
</dbReference>
<dbReference type="CDD" id="cd00082">
    <property type="entry name" value="HisKA"/>
    <property type="match status" value="1"/>
</dbReference>
<dbReference type="SUPFAM" id="SSF55874">
    <property type="entry name" value="ATPase domain of HSP90 chaperone/DNA topoisomerase II/histidine kinase"/>
    <property type="match status" value="1"/>
</dbReference>
<dbReference type="PROSITE" id="PS50113">
    <property type="entry name" value="PAC"/>
    <property type="match status" value="2"/>
</dbReference>
<dbReference type="SMART" id="SM00387">
    <property type="entry name" value="HATPase_c"/>
    <property type="match status" value="1"/>
</dbReference>
<evidence type="ECO:0000259" key="6">
    <source>
        <dbReference type="PROSITE" id="PS50109"/>
    </source>
</evidence>
<protein>
    <recommendedName>
        <fullName evidence="2">histidine kinase</fullName>
        <ecNumber evidence="2">2.7.13.3</ecNumber>
    </recommendedName>
</protein>
<dbReference type="Pfam" id="PF13426">
    <property type="entry name" value="PAS_9"/>
    <property type="match status" value="2"/>
</dbReference>
<evidence type="ECO:0000256" key="4">
    <source>
        <dbReference type="ARBA" id="ARBA00022679"/>
    </source>
</evidence>
<dbReference type="KEGG" id="wsu:WS1328"/>
<evidence type="ECO:0000256" key="5">
    <source>
        <dbReference type="ARBA" id="ARBA00022777"/>
    </source>
</evidence>
<dbReference type="InterPro" id="IPR036890">
    <property type="entry name" value="HATPase_C_sf"/>
</dbReference>
<dbReference type="InterPro" id="IPR005467">
    <property type="entry name" value="His_kinase_dom"/>
</dbReference>
<dbReference type="Pfam" id="PF08447">
    <property type="entry name" value="PAS_3"/>
    <property type="match status" value="2"/>
</dbReference>
<proteinExistence type="predicted"/>
<dbReference type="CDD" id="cd00130">
    <property type="entry name" value="PAS"/>
    <property type="match status" value="4"/>
</dbReference>
<dbReference type="InterPro" id="IPR000700">
    <property type="entry name" value="PAS-assoc_C"/>
</dbReference>
<feature type="domain" description="Histidine kinase" evidence="6">
    <location>
        <begin position="880"/>
        <end position="1095"/>
    </location>
</feature>
<dbReference type="NCBIfam" id="TIGR00229">
    <property type="entry name" value="sensory_box"/>
    <property type="match status" value="4"/>
</dbReference>
<dbReference type="SUPFAM" id="SSF55785">
    <property type="entry name" value="PYP-like sensor domain (PAS domain)"/>
    <property type="match status" value="4"/>
</dbReference>
<feature type="domain" description="PAS" evidence="7">
    <location>
        <begin position="485"/>
        <end position="543"/>
    </location>
</feature>
<dbReference type="eggNOG" id="COG5000">
    <property type="taxonomic scope" value="Bacteria"/>
</dbReference>
<evidence type="ECO:0000256" key="2">
    <source>
        <dbReference type="ARBA" id="ARBA00012438"/>
    </source>
</evidence>
<dbReference type="EMBL" id="BX571660">
    <property type="protein sequence ID" value="CAE10403.1"/>
    <property type="molecule type" value="Genomic_DNA"/>
</dbReference>
<dbReference type="Gene3D" id="3.30.450.20">
    <property type="entry name" value="PAS domain"/>
    <property type="match status" value="4"/>
</dbReference>
<dbReference type="InterPro" id="IPR036097">
    <property type="entry name" value="HisK_dim/P_sf"/>
</dbReference>
<dbReference type="Proteomes" id="UP000000422">
    <property type="component" value="Chromosome"/>
</dbReference>
<evidence type="ECO:0000313" key="10">
    <source>
        <dbReference type="Proteomes" id="UP000000422"/>
    </source>
</evidence>
<dbReference type="Pfam" id="PF14827">
    <property type="entry name" value="dCache_3"/>
    <property type="match status" value="1"/>
</dbReference>
<feature type="domain" description="PAC" evidence="8">
    <location>
        <begin position="673"/>
        <end position="726"/>
    </location>
</feature>
<evidence type="ECO:0000256" key="1">
    <source>
        <dbReference type="ARBA" id="ARBA00000085"/>
    </source>
</evidence>
<dbReference type="InterPro" id="IPR013655">
    <property type="entry name" value="PAS_fold_3"/>
</dbReference>
<dbReference type="SUPFAM" id="SSF47384">
    <property type="entry name" value="Homodimeric domain of signal transducing histidine kinase"/>
    <property type="match status" value="1"/>
</dbReference>
<accession>Q7M8X8</accession>
<dbReference type="SMART" id="SM00091">
    <property type="entry name" value="PAS"/>
    <property type="match status" value="4"/>
</dbReference>
<dbReference type="InterPro" id="IPR035965">
    <property type="entry name" value="PAS-like_dom_sf"/>
</dbReference>
<dbReference type="Gene3D" id="1.10.287.130">
    <property type="match status" value="1"/>
</dbReference>
<dbReference type="PANTHER" id="PTHR43304:SF1">
    <property type="entry name" value="PAC DOMAIN-CONTAINING PROTEIN"/>
    <property type="match status" value="1"/>
</dbReference>
<dbReference type="InterPro" id="IPR001610">
    <property type="entry name" value="PAC"/>
</dbReference>
<keyword evidence="10" id="KW-1185">Reference proteome</keyword>
<evidence type="ECO:0000313" key="9">
    <source>
        <dbReference type="EMBL" id="CAE10403.1"/>
    </source>
</evidence>
<dbReference type="InterPro" id="IPR004358">
    <property type="entry name" value="Sig_transdc_His_kin-like_C"/>
</dbReference>
<dbReference type="PRINTS" id="PR00344">
    <property type="entry name" value="BCTRLSENSOR"/>
</dbReference>
<feature type="domain" description="PAC" evidence="8">
    <location>
        <begin position="546"/>
        <end position="596"/>
    </location>
</feature>
<keyword evidence="4" id="KW-0808">Transferase</keyword>
<dbReference type="InterPro" id="IPR052162">
    <property type="entry name" value="Sensor_kinase/Photoreceptor"/>
</dbReference>
<dbReference type="InterPro" id="IPR000014">
    <property type="entry name" value="PAS"/>
</dbReference>
<keyword evidence="5" id="KW-0418">Kinase</keyword>
<reference evidence="9 10" key="1">
    <citation type="journal article" date="2003" name="Proc. Natl. Acad. Sci. U.S.A.">
        <title>Complete genome sequence and analysis of Wolinella succinogenes.</title>
        <authorList>
            <person name="Baar C."/>
            <person name="Eppinger M."/>
            <person name="Raddatz G."/>
            <person name="Simon JM."/>
            <person name="Lanz C."/>
            <person name="Klimmek O."/>
            <person name="Nandakumar R."/>
            <person name="Gross R."/>
            <person name="Rosinus A."/>
            <person name="Keller H."/>
            <person name="Jagtap P."/>
            <person name="Linke B."/>
            <person name="Meyer F."/>
            <person name="Lederer H."/>
            <person name="Schuster S.C."/>
        </authorList>
    </citation>
    <scope>NUCLEOTIDE SEQUENCE [LARGE SCALE GENOMIC DNA]</scope>
    <source>
        <strain evidence="10">ATCC 29543 / DSM 1740 / CCUG 13145 / JCM 31913 / LMG 7466 / NCTC 11488 / FDC 602W</strain>
    </source>
</reference>
<dbReference type="PANTHER" id="PTHR43304">
    <property type="entry name" value="PHYTOCHROME-LIKE PROTEIN CPH1"/>
    <property type="match status" value="1"/>
</dbReference>
<dbReference type="AlphaFoldDB" id="Q7M8X8"/>
<evidence type="ECO:0000256" key="3">
    <source>
        <dbReference type="ARBA" id="ARBA00022553"/>
    </source>
</evidence>
<dbReference type="PROSITE" id="PS50109">
    <property type="entry name" value="HIS_KIN"/>
    <property type="match status" value="1"/>
</dbReference>
<dbReference type="eggNOG" id="COG2202">
    <property type="taxonomic scope" value="Bacteria"/>
</dbReference>
<feature type="domain" description="PAS" evidence="7">
    <location>
        <begin position="335"/>
        <end position="387"/>
    </location>
</feature>
<gene>
    <name evidence="9" type="ordered locus">WS1328</name>
</gene>
<dbReference type="HOGENOM" id="CLU_283551_0_0_7"/>
<comment type="catalytic activity">
    <reaction evidence="1">
        <text>ATP + protein L-histidine = ADP + protein N-phospho-L-histidine.</text>
        <dbReference type="EC" id="2.7.13.3"/>
    </reaction>
</comment>
<evidence type="ECO:0000259" key="7">
    <source>
        <dbReference type="PROSITE" id="PS50112"/>
    </source>
</evidence>
<feature type="domain" description="PAS" evidence="7">
    <location>
        <begin position="745"/>
        <end position="815"/>
    </location>
</feature>
<dbReference type="eggNOG" id="COG4191">
    <property type="taxonomic scope" value="Bacteria"/>
</dbReference>
<sequence>MVGASLALLVYLYLQQERSRAFDLAVQKEIELQQLSLETMVEFHRQMSESYFKAFIEPQAYLSRFPELLSLDERKSLSARLALSQEITPLYELLQGRGIDNVGFFSPDNRIIFRAHLPEIAGERIPQASILGELNQTLLPQHSFVVGTTTVGYKSLFPLMEGEKHIGSVELGLSFKSILRKLAATQADKELFVIFKRGERMERLLKNTRYKSFGSAFGSEWFLLEEFGEANRLGEYIEMTERLKSPNPTPILLSQELSVGQVMEDESGFLVVVATPIKEYSGEVFAQLVTIAKAPSLAVLDEYYRHLLRAVQAVLLLLVLGAVWFFHSKNQEKRRQRRWELVSSKMTEGLLLLDAQGSTTYANPKACEMLGYTKEELVGENSHELFHSHQGNRYLRGADCPILRTIKKGISYEGREMFRRKNGVLFVVSVSSYLLEECEGEKSAVVIFKDITEKVRVENLMTLQQNLSKRLEKIANNLLGFFFEYLFLDRGGESFPYVSAGSERLLGLRAHELEQNSLLFWERIEEGDRERLREIFSHAAQNLTAPHNRFRIWGVGGEYRWIEVNAAPQKEEGAVRWYGYVRDITERHLIEESLKESQQRWEFALEGSGDGIWDWGVMEDRLFLSARLQEMFGYARGEMGESMEQASSFILKEDRARVLSTLYRFLKEGEGQYADEFRVNCKEGGYRWIFSRGMVVKRNAQGEAARMIGIFTDITEHKQMEEALSDFNQILGQEVEYELGKRLESEKSFRILFEKSPEGFLILDGGGNILEANPAALGMLGEEMEALQGRGVFELLQGEKIPLKEEEMNQKIERIYENRLGQEVLLETILIPAQVEGKARIFAIWRDVTEVRSLERAREREQAYLIQQSKQAELGSMIGAITHQWKQPLNVLSILIQSLELDAKEEALQKELVLKDCQKMVEMVNFMATTMEDFKNFFKPSKEKEFFLLSKAIGSVGNLVHGEFAKAGIEFKIKGELGVIAFGYSGEFKQVVLNILNNARDVFLERQTQEPRLWVEITKGSKEVVACFRDNGGGIAPELLPEKIFEPFSSTKGARGMGIGLSLSRVIIEEKMGGVLKAYNDDEGAVFEIVLPMGEAIA</sequence>
<dbReference type="SMART" id="SM00086">
    <property type="entry name" value="PAC"/>
    <property type="match status" value="4"/>
</dbReference>
<dbReference type="PROSITE" id="PS50112">
    <property type="entry name" value="PAS"/>
    <property type="match status" value="4"/>
</dbReference>
<keyword evidence="3" id="KW-0597">Phosphoprotein</keyword>
<organism evidence="10">
    <name type="scientific">Wolinella succinogenes (strain ATCC 29543 / DSM 1740 / CCUG 13145 / JCM 31913 / LMG 7466 / NCTC 11488 / FDC 602W)</name>
    <name type="common">Vibrio succinogenes</name>
    <dbReference type="NCBI Taxonomy" id="273121"/>
    <lineage>
        <taxon>Bacteria</taxon>
        <taxon>Pseudomonadati</taxon>
        <taxon>Campylobacterota</taxon>
        <taxon>Epsilonproteobacteria</taxon>
        <taxon>Campylobacterales</taxon>
        <taxon>Helicobacteraceae</taxon>
        <taxon>Wolinella</taxon>
    </lineage>
</organism>
<dbReference type="InterPro" id="IPR029150">
    <property type="entry name" value="dCache_3"/>
</dbReference>
<dbReference type="Pfam" id="PF02518">
    <property type="entry name" value="HATPase_c"/>
    <property type="match status" value="1"/>
</dbReference>
<feature type="domain" description="PAS" evidence="7">
    <location>
        <begin position="597"/>
        <end position="669"/>
    </location>
</feature>
<name>Q7M8X8_WOLSU</name>
<dbReference type="InterPro" id="IPR003594">
    <property type="entry name" value="HATPase_dom"/>
</dbReference>
<dbReference type="InterPro" id="IPR003661">
    <property type="entry name" value="HisK_dim/P_dom"/>
</dbReference>
<dbReference type="EC" id="2.7.13.3" evidence="2"/>